<evidence type="ECO:0000256" key="2">
    <source>
        <dbReference type="ARBA" id="ARBA00008973"/>
    </source>
</evidence>
<dbReference type="EMBL" id="CP150637">
    <property type="protein sequence ID" value="WZW88351.1"/>
    <property type="molecule type" value="Genomic_DNA"/>
</dbReference>
<accession>A0ABZ3C0N4</accession>
<name>A0ABZ3C0N4_9GAMM</name>
<comment type="subcellular location">
    <subcellularLocation>
        <location evidence="1">Membrane</location>
        <topology evidence="1">Lipid-anchor</topology>
    </subcellularLocation>
</comment>
<evidence type="ECO:0000313" key="7">
    <source>
        <dbReference type="EMBL" id="WZW88351.1"/>
    </source>
</evidence>
<evidence type="ECO:0000256" key="5">
    <source>
        <dbReference type="ARBA" id="ARBA00023139"/>
    </source>
</evidence>
<protein>
    <submittedName>
        <fullName evidence="7">MetQ/NlpA family ABC transporter substrate-binding protein</fullName>
    </submittedName>
</protein>
<dbReference type="PANTHER" id="PTHR30429:SF0">
    <property type="entry name" value="METHIONINE-BINDING LIPOPROTEIN METQ"/>
    <property type="match status" value="1"/>
</dbReference>
<keyword evidence="3" id="KW-0732">Signal</keyword>
<dbReference type="SUPFAM" id="SSF53850">
    <property type="entry name" value="Periplasmic binding protein-like II"/>
    <property type="match status" value="1"/>
</dbReference>
<reference evidence="7 8" key="1">
    <citation type="submission" date="2024-03" db="EMBL/GenBank/DDBJ databases">
        <title>Complete Genome Sequence and Annotation of Ignatzschineria larvae DSM 13226.</title>
        <authorList>
            <person name="Cantrell E."/>
            <person name="Burcham Z.M."/>
        </authorList>
    </citation>
    <scope>NUCLEOTIDE SEQUENCE [LARGE SCALE GENOMIC DNA]</scope>
    <source>
        <strain evidence="7 8">DSM 13226</strain>
    </source>
</reference>
<dbReference type="Proteomes" id="UP001449178">
    <property type="component" value="Chromosome"/>
</dbReference>
<gene>
    <name evidence="7" type="ORF">WMO13_02920</name>
</gene>
<sequence length="310" mass="34368">MMIRKIAKITKVAGITGVKREKRGSCENRGERKKGQSWYSLLSVKTLSIVALSGLLVACGAKEENDKKVIAGFGPSTYVVQFEEGIRPILEREGFEVEVKVLSQNLQINPALKEGAINLAGHQSIAYMEEMNRELNMEMIKLADTASAPQTLRSVKHQTLADVRPGMTVAIPNDPVNAERAARILESVGWVAVHNEDVSRFSVRDIESRNGIKVIEIDPAQGLRVLEDVDFAVINGNYVANAGLKMNDALVVEKTPIQHVVMVSIRSEDQDKPWAKAVKAAYESPEYEAYIKNNPLYDGFILPQAWENRP</sequence>
<evidence type="ECO:0000256" key="6">
    <source>
        <dbReference type="ARBA" id="ARBA00023288"/>
    </source>
</evidence>
<dbReference type="RefSeq" id="WP_245601133.1">
    <property type="nucleotide sequence ID" value="NZ_AZOD01000005.1"/>
</dbReference>
<keyword evidence="8" id="KW-1185">Reference proteome</keyword>
<dbReference type="PANTHER" id="PTHR30429">
    <property type="entry name" value="D-METHIONINE-BINDING LIPOPROTEIN METQ"/>
    <property type="match status" value="1"/>
</dbReference>
<dbReference type="Pfam" id="PF03180">
    <property type="entry name" value="Lipoprotein_9"/>
    <property type="match status" value="1"/>
</dbReference>
<dbReference type="Gene3D" id="3.40.190.10">
    <property type="entry name" value="Periplasmic binding protein-like II"/>
    <property type="match status" value="2"/>
</dbReference>
<evidence type="ECO:0000256" key="3">
    <source>
        <dbReference type="ARBA" id="ARBA00022729"/>
    </source>
</evidence>
<comment type="similarity">
    <text evidence="2">Belongs to the NlpA lipoprotein family.</text>
</comment>
<keyword evidence="5" id="KW-0564">Palmitate</keyword>
<proteinExistence type="inferred from homology"/>
<organism evidence="7 8">
    <name type="scientific">Ignatzschineria larvae DSM 13226</name>
    <dbReference type="NCBI Taxonomy" id="1111732"/>
    <lineage>
        <taxon>Bacteria</taxon>
        <taxon>Pseudomonadati</taxon>
        <taxon>Pseudomonadota</taxon>
        <taxon>Gammaproteobacteria</taxon>
        <taxon>Cardiobacteriales</taxon>
        <taxon>Ignatzschineriaceae</taxon>
        <taxon>Ignatzschineria</taxon>
    </lineage>
</organism>
<keyword evidence="4" id="KW-0472">Membrane</keyword>
<keyword evidence="6" id="KW-0449">Lipoprotein</keyword>
<evidence type="ECO:0000313" key="8">
    <source>
        <dbReference type="Proteomes" id="UP001449178"/>
    </source>
</evidence>
<evidence type="ECO:0000256" key="1">
    <source>
        <dbReference type="ARBA" id="ARBA00004635"/>
    </source>
</evidence>
<dbReference type="InterPro" id="IPR004872">
    <property type="entry name" value="Lipoprotein_NlpA"/>
</dbReference>
<evidence type="ECO:0000256" key="4">
    <source>
        <dbReference type="ARBA" id="ARBA00023136"/>
    </source>
</evidence>